<feature type="chain" id="PRO_5010186955" description="Kinase inhibitor" evidence="1">
    <location>
        <begin position="21"/>
        <end position="183"/>
    </location>
</feature>
<gene>
    <name evidence="2" type="ORF">SAMN05421820_115146</name>
</gene>
<evidence type="ECO:0000313" key="3">
    <source>
        <dbReference type="Proteomes" id="UP000183200"/>
    </source>
</evidence>
<dbReference type="SUPFAM" id="SSF49777">
    <property type="entry name" value="PEBP-like"/>
    <property type="match status" value="1"/>
</dbReference>
<protein>
    <recommendedName>
        <fullName evidence="4">Kinase inhibitor</fullName>
    </recommendedName>
</protein>
<dbReference type="RefSeq" id="WP_074612679.1">
    <property type="nucleotide sequence ID" value="NZ_FNGY01000015.1"/>
</dbReference>
<dbReference type="NCBIfam" id="TIGR00481">
    <property type="entry name" value="YbhB/YbcL family Raf kinase inhibitor-like protein"/>
    <property type="match status" value="1"/>
</dbReference>
<accession>A0A1H0K223</accession>
<keyword evidence="1" id="KW-0732">Signal</keyword>
<dbReference type="PANTHER" id="PTHR30289:SF1">
    <property type="entry name" value="PEBP (PHOSPHATIDYLETHANOLAMINE-BINDING PROTEIN) FAMILY PROTEIN"/>
    <property type="match status" value="1"/>
</dbReference>
<dbReference type="Gene3D" id="3.90.280.10">
    <property type="entry name" value="PEBP-like"/>
    <property type="match status" value="1"/>
</dbReference>
<dbReference type="Proteomes" id="UP000183200">
    <property type="component" value="Unassembled WGS sequence"/>
</dbReference>
<feature type="signal peptide" evidence="1">
    <location>
        <begin position="1"/>
        <end position="20"/>
    </location>
</feature>
<evidence type="ECO:0000256" key="1">
    <source>
        <dbReference type="SAM" id="SignalP"/>
    </source>
</evidence>
<name>A0A1H0K223_9SPHI</name>
<evidence type="ECO:0008006" key="4">
    <source>
        <dbReference type="Google" id="ProtNLM"/>
    </source>
</evidence>
<organism evidence="2 3">
    <name type="scientific">Pedobacter steynii</name>
    <dbReference type="NCBI Taxonomy" id="430522"/>
    <lineage>
        <taxon>Bacteria</taxon>
        <taxon>Pseudomonadati</taxon>
        <taxon>Bacteroidota</taxon>
        <taxon>Sphingobacteriia</taxon>
        <taxon>Sphingobacteriales</taxon>
        <taxon>Sphingobacteriaceae</taxon>
        <taxon>Pedobacter</taxon>
    </lineage>
</organism>
<dbReference type="OrthoDB" id="9797506at2"/>
<dbReference type="EMBL" id="FNGY01000015">
    <property type="protein sequence ID" value="SDO50088.1"/>
    <property type="molecule type" value="Genomic_DNA"/>
</dbReference>
<dbReference type="PANTHER" id="PTHR30289">
    <property type="entry name" value="UNCHARACTERIZED PROTEIN YBCL-RELATED"/>
    <property type="match status" value="1"/>
</dbReference>
<keyword evidence="3" id="KW-1185">Reference proteome</keyword>
<dbReference type="Pfam" id="PF01161">
    <property type="entry name" value="PBP"/>
    <property type="match status" value="1"/>
</dbReference>
<dbReference type="InterPro" id="IPR008914">
    <property type="entry name" value="PEBP"/>
</dbReference>
<dbReference type="CDD" id="cd00865">
    <property type="entry name" value="PEBP_bact_arch"/>
    <property type="match status" value="1"/>
</dbReference>
<dbReference type="InterPro" id="IPR005247">
    <property type="entry name" value="YbhB_YbcL/LppC-like"/>
</dbReference>
<sequence length="183" mass="19682">MKRISLIIGALFLLFGSAEAQTFTLKSNDLGGQGTKKQEFNGFGCDGHNLSPQLSWSNAPSGTKSFALTVYDPDAPTGSGFWHWLVFNIPANEQQLVTGAGSLDGKLLPAGAIQSITDYGIKGFGGPCPPLNHGPHRYIFTVYALKTDQPGVNADTNPAIAGFNLWANTIEKASIVMYYERKK</sequence>
<reference evidence="3" key="1">
    <citation type="submission" date="2016-10" db="EMBL/GenBank/DDBJ databases">
        <authorList>
            <person name="Varghese N."/>
            <person name="Submissions S."/>
        </authorList>
    </citation>
    <scope>NUCLEOTIDE SEQUENCE [LARGE SCALE GENOMIC DNA]</scope>
    <source>
        <strain evidence="3">DSM 19110</strain>
    </source>
</reference>
<dbReference type="InterPro" id="IPR036610">
    <property type="entry name" value="PEBP-like_sf"/>
</dbReference>
<proteinExistence type="predicted"/>
<evidence type="ECO:0000313" key="2">
    <source>
        <dbReference type="EMBL" id="SDO50088.1"/>
    </source>
</evidence>
<dbReference type="AlphaFoldDB" id="A0A1H0K223"/>